<evidence type="ECO:0000313" key="2">
    <source>
        <dbReference type="EMBL" id="ERL06915.1"/>
    </source>
</evidence>
<accession>U2TKD0</accession>
<dbReference type="EMBL" id="AWEZ01000061">
    <property type="protein sequence ID" value="ERL06915.1"/>
    <property type="molecule type" value="Genomic_DNA"/>
</dbReference>
<reference evidence="2 3" key="1">
    <citation type="submission" date="2013-08" db="EMBL/GenBank/DDBJ databases">
        <authorList>
            <person name="Durkin A.S."/>
            <person name="Haft D.R."/>
            <person name="McCorrison J."/>
            <person name="Torralba M."/>
            <person name="Gillis M."/>
            <person name="Haft D.H."/>
            <person name="Methe B."/>
            <person name="Sutton G."/>
            <person name="Nelson K.E."/>
        </authorList>
    </citation>
    <scope>NUCLEOTIDE SEQUENCE [LARGE SCALE GENOMIC DNA]</scope>
    <source>
        <strain evidence="2 3">F0195</strain>
    </source>
</reference>
<proteinExistence type="predicted"/>
<protein>
    <submittedName>
        <fullName evidence="2">Uncharacterized protein</fullName>
    </submittedName>
</protein>
<organism evidence="2 3">
    <name type="scientific">Olsenella profusa F0195</name>
    <dbReference type="NCBI Taxonomy" id="1125712"/>
    <lineage>
        <taxon>Bacteria</taxon>
        <taxon>Bacillati</taxon>
        <taxon>Actinomycetota</taxon>
        <taxon>Coriobacteriia</taxon>
        <taxon>Coriobacteriales</taxon>
        <taxon>Atopobiaceae</taxon>
        <taxon>Olsenella</taxon>
    </lineage>
</organism>
<dbReference type="Proteomes" id="UP000016638">
    <property type="component" value="Unassembled WGS sequence"/>
</dbReference>
<evidence type="ECO:0000313" key="3">
    <source>
        <dbReference type="Proteomes" id="UP000016638"/>
    </source>
</evidence>
<evidence type="ECO:0000256" key="1">
    <source>
        <dbReference type="SAM" id="MobiDB-lite"/>
    </source>
</evidence>
<feature type="region of interest" description="Disordered" evidence="1">
    <location>
        <begin position="63"/>
        <end position="110"/>
    </location>
</feature>
<feature type="region of interest" description="Disordered" evidence="1">
    <location>
        <begin position="1"/>
        <end position="24"/>
    </location>
</feature>
<gene>
    <name evidence="2" type="ORF">HMPREF1316_0991</name>
</gene>
<name>U2TKD0_9ACTN</name>
<sequence>MSNGLSIGHLGWGPAPSRRHRDGCGNVGAGLMYGEHVTRRERKMLCPSNGLWRHTHGAYGIRLSPKHTHSTRMASGASAPSRTRQREPPPLQPGSAYQTPTPCAMSPMRA</sequence>
<dbReference type="AlphaFoldDB" id="U2TKD0"/>
<keyword evidence="3" id="KW-1185">Reference proteome</keyword>
<dbReference type="PATRIC" id="fig|1125712.3.peg.1832"/>
<comment type="caution">
    <text evidence="2">The sequence shown here is derived from an EMBL/GenBank/DDBJ whole genome shotgun (WGS) entry which is preliminary data.</text>
</comment>